<keyword evidence="3" id="KW-1185">Reference proteome</keyword>
<name>A0ABR3F0U2_9AGAR</name>
<dbReference type="Proteomes" id="UP001465976">
    <property type="component" value="Unassembled WGS sequence"/>
</dbReference>
<evidence type="ECO:0008006" key="4">
    <source>
        <dbReference type="Google" id="ProtNLM"/>
    </source>
</evidence>
<evidence type="ECO:0000313" key="3">
    <source>
        <dbReference type="Proteomes" id="UP001465976"/>
    </source>
</evidence>
<keyword evidence="1" id="KW-1133">Transmembrane helix</keyword>
<feature type="transmembrane region" description="Helical" evidence="1">
    <location>
        <begin position="217"/>
        <end position="248"/>
    </location>
</feature>
<evidence type="ECO:0000313" key="2">
    <source>
        <dbReference type="EMBL" id="KAL0568809.1"/>
    </source>
</evidence>
<protein>
    <recommendedName>
        <fullName evidence="4">Yip1 domain-containing protein</fullName>
    </recommendedName>
</protein>
<comment type="caution">
    <text evidence="2">The sequence shown here is derived from an EMBL/GenBank/DDBJ whole genome shotgun (WGS) entry which is preliminary data.</text>
</comment>
<feature type="transmembrane region" description="Helical" evidence="1">
    <location>
        <begin position="186"/>
        <end position="205"/>
    </location>
</feature>
<dbReference type="EMBL" id="JBAHYK010001255">
    <property type="protein sequence ID" value="KAL0568809.1"/>
    <property type="molecule type" value="Genomic_DNA"/>
</dbReference>
<sequence length="249" mass="27469">MQISTKANSTEPQLYHHLTQPLRVQMFNSYNFGVGYALRRVADCNGTVFRSTFDSSDYEDLNWPFEFSTNSSDSLEDPFSLLLSSTEDLCPLLHENGGYHQALFRFFSALEKRNAFSMIVTPIPIWVNGYLVLSIELQTNTWYSDYFRIGTVVRMLQPWPIILVILVAVISILVAPLMVVVLVTPAVNIGLVAVVVGHVAAIIFLKPPLTEANDEPTMVVILAVILVVVVLVLVAGAMAALVATVIAIV</sequence>
<organism evidence="2 3">
    <name type="scientific">Marasmius crinis-equi</name>
    <dbReference type="NCBI Taxonomy" id="585013"/>
    <lineage>
        <taxon>Eukaryota</taxon>
        <taxon>Fungi</taxon>
        <taxon>Dikarya</taxon>
        <taxon>Basidiomycota</taxon>
        <taxon>Agaricomycotina</taxon>
        <taxon>Agaricomycetes</taxon>
        <taxon>Agaricomycetidae</taxon>
        <taxon>Agaricales</taxon>
        <taxon>Marasmiineae</taxon>
        <taxon>Marasmiaceae</taxon>
        <taxon>Marasmius</taxon>
    </lineage>
</organism>
<gene>
    <name evidence="2" type="ORF">V5O48_013171</name>
</gene>
<reference evidence="2 3" key="1">
    <citation type="submission" date="2024-02" db="EMBL/GenBank/DDBJ databases">
        <title>A draft genome for the cacao thread blight pathogen Marasmius crinis-equi.</title>
        <authorList>
            <person name="Cohen S.P."/>
            <person name="Baruah I.K."/>
            <person name="Amoako-Attah I."/>
            <person name="Bukari Y."/>
            <person name="Meinhardt L.W."/>
            <person name="Bailey B.A."/>
        </authorList>
    </citation>
    <scope>NUCLEOTIDE SEQUENCE [LARGE SCALE GENOMIC DNA]</scope>
    <source>
        <strain evidence="2 3">GH-76</strain>
    </source>
</reference>
<keyword evidence="1" id="KW-0472">Membrane</keyword>
<keyword evidence="1" id="KW-0812">Transmembrane</keyword>
<proteinExistence type="predicted"/>
<feature type="transmembrane region" description="Helical" evidence="1">
    <location>
        <begin position="157"/>
        <end position="179"/>
    </location>
</feature>
<accession>A0ABR3F0U2</accession>
<evidence type="ECO:0000256" key="1">
    <source>
        <dbReference type="SAM" id="Phobius"/>
    </source>
</evidence>
<feature type="transmembrane region" description="Helical" evidence="1">
    <location>
        <begin position="115"/>
        <end position="137"/>
    </location>
</feature>